<protein>
    <submittedName>
        <fullName evidence="1">Uncharacterized protein</fullName>
    </submittedName>
</protein>
<accession>A0AAV1XHR0</accession>
<keyword evidence="2" id="KW-1185">Reference proteome</keyword>
<name>A0AAV1XHR0_LUPLU</name>
<dbReference type="AlphaFoldDB" id="A0AAV1XHR0"/>
<reference evidence="1 2" key="1">
    <citation type="submission" date="2024-03" db="EMBL/GenBank/DDBJ databases">
        <authorList>
            <person name="Martinez-Hernandez J."/>
        </authorList>
    </citation>
    <scope>NUCLEOTIDE SEQUENCE [LARGE SCALE GENOMIC DNA]</scope>
</reference>
<evidence type="ECO:0000313" key="1">
    <source>
        <dbReference type="EMBL" id="CAL0321089.1"/>
    </source>
</evidence>
<gene>
    <name evidence="1" type="ORF">LLUT_LOCUS22149</name>
</gene>
<evidence type="ECO:0000313" key="2">
    <source>
        <dbReference type="Proteomes" id="UP001497480"/>
    </source>
</evidence>
<dbReference type="EMBL" id="CAXHTB010000015">
    <property type="protein sequence ID" value="CAL0321089.1"/>
    <property type="molecule type" value="Genomic_DNA"/>
</dbReference>
<comment type="caution">
    <text evidence="1">The sequence shown here is derived from an EMBL/GenBank/DDBJ whole genome shotgun (WGS) entry which is preliminary data.</text>
</comment>
<proteinExistence type="predicted"/>
<sequence length="82" mass="10167">MFGMFLCCLRVNQNIINKYEHKRVEIRMKNYVHVIHEYCRSIGYTKWHHEIFVMTITRPKSSFRNIIRFYAYLMITKSKIYL</sequence>
<organism evidence="1 2">
    <name type="scientific">Lupinus luteus</name>
    <name type="common">European yellow lupine</name>
    <dbReference type="NCBI Taxonomy" id="3873"/>
    <lineage>
        <taxon>Eukaryota</taxon>
        <taxon>Viridiplantae</taxon>
        <taxon>Streptophyta</taxon>
        <taxon>Embryophyta</taxon>
        <taxon>Tracheophyta</taxon>
        <taxon>Spermatophyta</taxon>
        <taxon>Magnoliopsida</taxon>
        <taxon>eudicotyledons</taxon>
        <taxon>Gunneridae</taxon>
        <taxon>Pentapetalae</taxon>
        <taxon>rosids</taxon>
        <taxon>fabids</taxon>
        <taxon>Fabales</taxon>
        <taxon>Fabaceae</taxon>
        <taxon>Papilionoideae</taxon>
        <taxon>50 kb inversion clade</taxon>
        <taxon>genistoids sensu lato</taxon>
        <taxon>core genistoids</taxon>
        <taxon>Genisteae</taxon>
        <taxon>Lupinus</taxon>
    </lineage>
</organism>
<dbReference type="Proteomes" id="UP001497480">
    <property type="component" value="Unassembled WGS sequence"/>
</dbReference>